<dbReference type="Pfam" id="PF00075">
    <property type="entry name" value="RNase_H"/>
    <property type="match status" value="1"/>
</dbReference>
<evidence type="ECO:0000313" key="2">
    <source>
        <dbReference type="EMBL" id="KAG5761523.1"/>
    </source>
</evidence>
<dbReference type="SUPFAM" id="SSF53098">
    <property type="entry name" value="Ribonuclease H-like"/>
    <property type="match status" value="1"/>
</dbReference>
<dbReference type="EMBL" id="JADFTT010000445">
    <property type="protein sequence ID" value="KAG5761523.1"/>
    <property type="molecule type" value="Genomic_DNA"/>
</dbReference>
<dbReference type="Gene3D" id="3.30.420.10">
    <property type="entry name" value="Ribonuclease H-like superfamily/Ribonuclease H"/>
    <property type="match status" value="1"/>
</dbReference>
<gene>
    <name evidence="2" type="ORF">H9Q72_010382</name>
</gene>
<dbReference type="InterPro" id="IPR012337">
    <property type="entry name" value="RNaseH-like_sf"/>
</dbReference>
<dbReference type="Proteomes" id="UP000750502">
    <property type="component" value="Unassembled WGS sequence"/>
</dbReference>
<dbReference type="InterPro" id="IPR036397">
    <property type="entry name" value="RNaseH_sf"/>
</dbReference>
<reference evidence="2" key="2">
    <citation type="submission" date="2020-10" db="EMBL/GenBank/DDBJ databases">
        <authorList>
            <person name="Peck L.D."/>
            <person name="Nowell R.W."/>
            <person name="Flood J."/>
            <person name="Ryan M.J."/>
            <person name="Barraclough T.G."/>
        </authorList>
    </citation>
    <scope>NUCLEOTIDE SEQUENCE</scope>
    <source>
        <strain evidence="2">IMI 127659i</strain>
    </source>
</reference>
<proteinExistence type="predicted"/>
<dbReference type="GO" id="GO:0004523">
    <property type="term" value="F:RNA-DNA hybrid ribonuclease activity"/>
    <property type="evidence" value="ECO:0007669"/>
    <property type="project" value="InterPro"/>
</dbReference>
<name>A0A9P7KY19_9HYPO</name>
<dbReference type="OrthoDB" id="245563at2759"/>
<dbReference type="GO" id="GO:0003676">
    <property type="term" value="F:nucleic acid binding"/>
    <property type="evidence" value="ECO:0007669"/>
    <property type="project" value="InterPro"/>
</dbReference>
<keyword evidence="3" id="KW-1185">Reference proteome</keyword>
<protein>
    <recommendedName>
        <fullName evidence="1">RNase H type-1 domain-containing protein</fullName>
    </recommendedName>
</protein>
<reference evidence="2" key="1">
    <citation type="journal article" date="2020" name="bioRxiv">
        <title>Historical genomics reveals the evolutionary mechanisms behind multiple outbreaks of the host-specific coffee wilt pathogen Fusarium xylarioides.</title>
        <authorList>
            <person name="Peck D."/>
            <person name="Nowell R.W."/>
            <person name="Flood J."/>
            <person name="Ryan M.J."/>
            <person name="Barraclough T.G."/>
        </authorList>
    </citation>
    <scope>NUCLEOTIDE SEQUENCE</scope>
    <source>
        <strain evidence="2">IMI 127659i</strain>
    </source>
</reference>
<evidence type="ECO:0000259" key="1">
    <source>
        <dbReference type="Pfam" id="PF00075"/>
    </source>
</evidence>
<organism evidence="2 3">
    <name type="scientific">Fusarium xylarioides</name>
    <dbReference type="NCBI Taxonomy" id="221167"/>
    <lineage>
        <taxon>Eukaryota</taxon>
        <taxon>Fungi</taxon>
        <taxon>Dikarya</taxon>
        <taxon>Ascomycota</taxon>
        <taxon>Pezizomycotina</taxon>
        <taxon>Sordariomycetes</taxon>
        <taxon>Hypocreomycetidae</taxon>
        <taxon>Hypocreales</taxon>
        <taxon>Nectriaceae</taxon>
        <taxon>Fusarium</taxon>
        <taxon>Fusarium fujikuroi species complex</taxon>
    </lineage>
</organism>
<dbReference type="InterPro" id="IPR002156">
    <property type="entry name" value="RNaseH_domain"/>
</dbReference>
<feature type="domain" description="RNase H type-1" evidence="1">
    <location>
        <begin position="68"/>
        <end position="213"/>
    </location>
</feature>
<dbReference type="AlphaFoldDB" id="A0A9P7KY19"/>
<evidence type="ECO:0000313" key="3">
    <source>
        <dbReference type="Proteomes" id="UP000750502"/>
    </source>
</evidence>
<sequence>MITETSDGCEVVEECDANDAIIESFNSDDSQQHRNVPKDVLIAYNPRTGIQHIRYFAGPYQLEKDESSVVIQIDGVCRAKETRYAQGGWGVFFGPESQYNTWGLLPADAPQNSTFAGLYALMIAVEIIRDEVPLHPGRIFIMSDSLYLAQAFTEYMSVWRQNGKITAPHWNFVLHNRMILDDLAWSSDQKMEVKFWHVPRKLNMDADALANRAFNRKLKDEPTYVRIL</sequence>
<comment type="caution">
    <text evidence="2">The sequence shown here is derived from an EMBL/GenBank/DDBJ whole genome shotgun (WGS) entry which is preliminary data.</text>
</comment>
<accession>A0A9P7KY19</accession>